<keyword evidence="2" id="KW-0378">Hydrolase</keyword>
<dbReference type="InterPro" id="IPR017850">
    <property type="entry name" value="Alkaline_phosphatase_core_sf"/>
</dbReference>
<feature type="domain" description="Sulfatase N-terminal" evidence="3">
    <location>
        <begin position="32"/>
        <end position="450"/>
    </location>
</feature>
<evidence type="ECO:0000313" key="5">
    <source>
        <dbReference type="Proteomes" id="UP000660270"/>
    </source>
</evidence>
<dbReference type="SUPFAM" id="SSF53649">
    <property type="entry name" value="Alkaline phosphatase-like"/>
    <property type="match status" value="1"/>
</dbReference>
<dbReference type="EMBL" id="JACJTM010000039">
    <property type="protein sequence ID" value="MBD2686684.1"/>
    <property type="molecule type" value="Genomic_DNA"/>
</dbReference>
<evidence type="ECO:0000256" key="2">
    <source>
        <dbReference type="ARBA" id="ARBA00022801"/>
    </source>
</evidence>
<dbReference type="Gene3D" id="3.40.720.10">
    <property type="entry name" value="Alkaline Phosphatase, subunit A"/>
    <property type="match status" value="1"/>
</dbReference>
<organism evidence="4 5">
    <name type="scientific">Aphanizomenon flos-aquae FACHB-1249</name>
    <dbReference type="NCBI Taxonomy" id="2692889"/>
    <lineage>
        <taxon>Bacteria</taxon>
        <taxon>Bacillati</taxon>
        <taxon>Cyanobacteriota</taxon>
        <taxon>Cyanophyceae</taxon>
        <taxon>Nostocales</taxon>
        <taxon>Aphanizomenonaceae</taxon>
        <taxon>Aphanizomenon</taxon>
    </lineage>
</organism>
<gene>
    <name evidence="4" type="ORF">H6G43_15995</name>
</gene>
<dbReference type="PANTHER" id="PTHR42693">
    <property type="entry name" value="ARYLSULFATASE FAMILY MEMBER"/>
    <property type="match status" value="1"/>
</dbReference>
<dbReference type="Proteomes" id="UP000660270">
    <property type="component" value="Unassembled WGS sequence"/>
</dbReference>
<reference evidence="4 5" key="1">
    <citation type="journal article" date="2020" name="ISME J.">
        <title>Comparative genomics reveals insights into cyanobacterial evolution and habitat adaptation.</title>
        <authorList>
            <person name="Chen M.Y."/>
            <person name="Teng W.K."/>
            <person name="Zhao L."/>
            <person name="Hu C.X."/>
            <person name="Zhou Y.K."/>
            <person name="Han B.P."/>
            <person name="Song L.R."/>
            <person name="Shu W.S."/>
        </authorList>
    </citation>
    <scope>NUCLEOTIDE SEQUENCE [LARGE SCALE GENOMIC DNA]</scope>
    <source>
        <strain evidence="4 5">FACHB-1249</strain>
    </source>
</reference>
<evidence type="ECO:0000259" key="3">
    <source>
        <dbReference type="Pfam" id="PF00884"/>
    </source>
</evidence>
<sequence length="638" mass="72403">MTSGIGSLPTKPNIVILLNDQDSAAVAETWPQSFEEENLPALKRLKQNGLNFKKAFIGSAACSPSRACFLTSTYPQENGVLQTLGDVKSDDRVSAVSTPVGFAQSVLRPTQLNLGHMLKAAGYKVYWKGKWHLSHPVNGTNTWTDEDVKFMKEAYGFDGWNPSDAGITKIDPQLFGKGLCLHDIRFLEGNKNACVQDADKTKACKQPLVDAESILEFIERYNPEDGPFCLIVSLVNPHDIHSAPHFEPEAGYDEEEFRHFNLPVPANVEEDLSSKPEVHEIRRQGARVGDANVSKRLAKEAKEKLAKANTTGLTQTEIDKLKQEAAELEKKSKRVVFGEAKSNAEIPESRQLFVNFYGYLKKIVDEQMNRVLEAMDEKGLLANTLVVRTSDHGEMCLAHGQREKNYFAYEEVMRVPLVFSHPTLFPTPRETNVLASSLDVLPTLARIVGVYDMFKYAFKGSDLTPLFIDPEAKITWSFDSETERDSIHYASDDGFLPDRFQYTPIYIRTVRTDNWKYSVYFNRLGNRFEYELYNLENDPQENNNLVGVARYFDKQQELHTKLQTLMIKMGTVPTPYWIYTEAMQKTSFVPPQYWPTSPEAVLGGRMQYEANKAQQKFRRSTLIQSQVNQVSPDLWWVG</sequence>
<dbReference type="PANTHER" id="PTHR42693:SF53">
    <property type="entry name" value="ENDO-4-O-SULFATASE"/>
    <property type="match status" value="1"/>
</dbReference>
<name>A0ABR8IVG8_APHFL</name>
<dbReference type="InterPro" id="IPR000917">
    <property type="entry name" value="Sulfatase_N"/>
</dbReference>
<dbReference type="InterPro" id="IPR050738">
    <property type="entry name" value="Sulfatase"/>
</dbReference>
<protein>
    <submittedName>
        <fullName evidence="4">Sulfatase-like hydrolase/transferase</fullName>
    </submittedName>
</protein>
<evidence type="ECO:0000256" key="1">
    <source>
        <dbReference type="ARBA" id="ARBA00008779"/>
    </source>
</evidence>
<proteinExistence type="inferred from homology"/>
<dbReference type="Pfam" id="PF00884">
    <property type="entry name" value="Sulfatase"/>
    <property type="match status" value="1"/>
</dbReference>
<dbReference type="RefSeq" id="WP_190387612.1">
    <property type="nucleotide sequence ID" value="NZ_JACJTM010000039.1"/>
</dbReference>
<comment type="caution">
    <text evidence="4">The sequence shown here is derived from an EMBL/GenBank/DDBJ whole genome shotgun (WGS) entry which is preliminary data.</text>
</comment>
<keyword evidence="5" id="KW-1185">Reference proteome</keyword>
<comment type="similarity">
    <text evidence="1">Belongs to the sulfatase family.</text>
</comment>
<evidence type="ECO:0000313" key="4">
    <source>
        <dbReference type="EMBL" id="MBD2686684.1"/>
    </source>
</evidence>
<accession>A0ABR8IVG8</accession>
<dbReference type="GeneID" id="78219577"/>